<dbReference type="InterPro" id="IPR050090">
    <property type="entry name" value="Tyrosine_recombinase_XerCD"/>
</dbReference>
<dbReference type="Proteomes" id="UP000019251">
    <property type="component" value="Unassembled WGS sequence"/>
</dbReference>
<dbReference type="RefSeq" id="WP_036104339.1">
    <property type="nucleotide sequence ID" value="NZ_AODG01000004.1"/>
</dbReference>
<gene>
    <name evidence="8" type="ORF">LMUR_03537</name>
</gene>
<proteinExistence type="inferred from homology"/>
<evidence type="ECO:0000256" key="1">
    <source>
        <dbReference type="ARBA" id="ARBA00008857"/>
    </source>
</evidence>
<comment type="caution">
    <text evidence="8">The sequence shown here is derived from an EMBL/GenBank/DDBJ whole genome shotgun (WGS) entry which is preliminary data.</text>
</comment>
<comment type="similarity">
    <text evidence="1">Belongs to the 'phage' integrase family.</text>
</comment>
<dbReference type="InterPro" id="IPR044068">
    <property type="entry name" value="CB"/>
</dbReference>
<dbReference type="EMBL" id="AODG01000004">
    <property type="protein sequence ID" value="EUJ30116.1"/>
    <property type="molecule type" value="Genomic_DNA"/>
</dbReference>
<dbReference type="GO" id="GO:0015074">
    <property type="term" value="P:DNA integration"/>
    <property type="evidence" value="ECO:0007669"/>
    <property type="project" value="UniProtKB-KW"/>
</dbReference>
<dbReference type="AlphaFoldDB" id="A0A829RAH4"/>
<evidence type="ECO:0000256" key="3">
    <source>
        <dbReference type="ARBA" id="ARBA00023125"/>
    </source>
</evidence>
<dbReference type="InterPro" id="IPR004107">
    <property type="entry name" value="Integrase_SAM-like_N"/>
</dbReference>
<evidence type="ECO:0000313" key="8">
    <source>
        <dbReference type="EMBL" id="EUJ30116.1"/>
    </source>
</evidence>
<dbReference type="Pfam" id="PF00589">
    <property type="entry name" value="Phage_integrase"/>
    <property type="match status" value="1"/>
</dbReference>
<sequence>MATKNWKPTNYPGIYEYSIKSGKRYSIRLRYKKNGKYAEKSEAGFKTIAAAKTKKSEYENLIQIKKGYVFENGNLTLNEWHSEYMEIFRAKDYSKDTIKNKETMYKNHIKEQFGNIPLQKIALDYYEKYLLSKLKEGYSRNTVLGIHRTMKAIMNAAVKYEKIDKNRLKNIELKESSDNYVVKTQILEDEEFRLFTKACKESLSKYDYTMIHLAIWGLKRGEVMGIRVENLKFDTKNRIVEVHINSSRTLNTPEGKGTKTISGVRTLTFSGEGYDLLLYSLNKAKSIAKDFGMILNSKDFVFRSPFTNKPWAVTRMNDILNKINKAYGLKVHPHMLRHNFTTQAALSGVNKADLQKFIGHKNSAMTEYYTHSTSTGTEKLFNIMQEKLSQK</sequence>
<evidence type="ECO:0000256" key="4">
    <source>
        <dbReference type="ARBA" id="ARBA00023172"/>
    </source>
</evidence>
<protein>
    <recommendedName>
        <fullName evidence="10">Integrase</fullName>
    </recommendedName>
</protein>
<organism evidence="8 9">
    <name type="scientific">Listeria grayi FSL F6-1183</name>
    <dbReference type="NCBI Taxonomy" id="1265827"/>
    <lineage>
        <taxon>Bacteria</taxon>
        <taxon>Bacillati</taxon>
        <taxon>Bacillota</taxon>
        <taxon>Bacilli</taxon>
        <taxon>Bacillales</taxon>
        <taxon>Listeriaceae</taxon>
        <taxon>Listeria</taxon>
    </lineage>
</organism>
<dbReference type="InterPro" id="IPR013762">
    <property type="entry name" value="Integrase-like_cat_sf"/>
</dbReference>
<evidence type="ECO:0008006" key="10">
    <source>
        <dbReference type="Google" id="ProtNLM"/>
    </source>
</evidence>
<evidence type="ECO:0000313" key="9">
    <source>
        <dbReference type="Proteomes" id="UP000019251"/>
    </source>
</evidence>
<dbReference type="GO" id="GO:0003677">
    <property type="term" value="F:DNA binding"/>
    <property type="evidence" value="ECO:0007669"/>
    <property type="project" value="UniProtKB-UniRule"/>
</dbReference>
<dbReference type="PANTHER" id="PTHR30349:SF41">
    <property type="entry name" value="INTEGRASE_RECOMBINASE PROTEIN MJ0367-RELATED"/>
    <property type="match status" value="1"/>
</dbReference>
<evidence type="ECO:0000259" key="7">
    <source>
        <dbReference type="PROSITE" id="PS51900"/>
    </source>
</evidence>
<evidence type="ECO:0000256" key="5">
    <source>
        <dbReference type="PROSITE-ProRule" id="PRU01248"/>
    </source>
</evidence>
<dbReference type="CDD" id="cd00397">
    <property type="entry name" value="DNA_BRE_C"/>
    <property type="match status" value="1"/>
</dbReference>
<name>A0A829RAH4_LISGR</name>
<keyword evidence="4" id="KW-0233">DNA recombination</keyword>
<feature type="domain" description="Tyr recombinase" evidence="6">
    <location>
        <begin position="182"/>
        <end position="382"/>
    </location>
</feature>
<evidence type="ECO:0000256" key="2">
    <source>
        <dbReference type="ARBA" id="ARBA00022908"/>
    </source>
</evidence>
<dbReference type="InterPro" id="IPR010998">
    <property type="entry name" value="Integrase_recombinase_N"/>
</dbReference>
<dbReference type="Pfam" id="PF14659">
    <property type="entry name" value="Phage_int_SAM_3"/>
    <property type="match status" value="1"/>
</dbReference>
<accession>A0A829RAH4</accession>
<dbReference type="PROSITE" id="PS51900">
    <property type="entry name" value="CB"/>
    <property type="match status" value="1"/>
</dbReference>
<keyword evidence="2" id="KW-0229">DNA integration</keyword>
<feature type="domain" description="Core-binding (CB)" evidence="7">
    <location>
        <begin position="75"/>
        <end position="158"/>
    </location>
</feature>
<dbReference type="InterPro" id="IPR002104">
    <property type="entry name" value="Integrase_catalytic"/>
</dbReference>
<dbReference type="PROSITE" id="PS51898">
    <property type="entry name" value="TYR_RECOMBINASE"/>
    <property type="match status" value="1"/>
</dbReference>
<dbReference type="SUPFAM" id="SSF56349">
    <property type="entry name" value="DNA breaking-rejoining enzymes"/>
    <property type="match status" value="1"/>
</dbReference>
<dbReference type="InterPro" id="IPR011010">
    <property type="entry name" value="DNA_brk_join_enz"/>
</dbReference>
<reference evidence="8 9" key="1">
    <citation type="submission" date="2012-12" db="EMBL/GenBank/DDBJ databases">
        <title>Novel taxa of Listeriaceae from agricultural environments in the United States.</title>
        <authorList>
            <person name="den Bakker H.C."/>
            <person name="Allred A."/>
            <person name="Warchocki S."/>
            <person name="Wright E.M."/>
            <person name="Burrell A."/>
            <person name="Nightingale K.K."/>
            <person name="Kephart D."/>
            <person name="Wiedmann M."/>
        </authorList>
    </citation>
    <scope>NUCLEOTIDE SEQUENCE [LARGE SCALE GENOMIC DNA]</scope>
    <source>
        <strain evidence="8 9">FSL F6-1183</strain>
    </source>
</reference>
<keyword evidence="3 5" id="KW-0238">DNA-binding</keyword>
<dbReference type="Gene3D" id="1.10.443.10">
    <property type="entry name" value="Intergrase catalytic core"/>
    <property type="match status" value="1"/>
</dbReference>
<evidence type="ECO:0000259" key="6">
    <source>
        <dbReference type="PROSITE" id="PS51898"/>
    </source>
</evidence>
<dbReference type="GO" id="GO:0006310">
    <property type="term" value="P:DNA recombination"/>
    <property type="evidence" value="ECO:0007669"/>
    <property type="project" value="UniProtKB-KW"/>
</dbReference>
<dbReference type="PANTHER" id="PTHR30349">
    <property type="entry name" value="PHAGE INTEGRASE-RELATED"/>
    <property type="match status" value="1"/>
</dbReference>
<dbReference type="Gene3D" id="1.10.150.130">
    <property type="match status" value="1"/>
</dbReference>